<dbReference type="GO" id="GO:0003677">
    <property type="term" value="F:DNA binding"/>
    <property type="evidence" value="ECO:0007669"/>
    <property type="project" value="UniProtKB-KW"/>
</dbReference>
<dbReference type="CDD" id="cd07377">
    <property type="entry name" value="WHTH_GntR"/>
    <property type="match status" value="1"/>
</dbReference>
<dbReference type="SMART" id="SM00895">
    <property type="entry name" value="FCD"/>
    <property type="match status" value="1"/>
</dbReference>
<dbReference type="InterPro" id="IPR036388">
    <property type="entry name" value="WH-like_DNA-bd_sf"/>
</dbReference>
<evidence type="ECO:0000256" key="2">
    <source>
        <dbReference type="ARBA" id="ARBA00023125"/>
    </source>
</evidence>
<gene>
    <name evidence="5" type="primary">rspR_3</name>
    <name evidence="5" type="ORF">STARVERO_02606</name>
</gene>
<dbReference type="GO" id="GO:0003700">
    <property type="term" value="F:DNA-binding transcription factor activity"/>
    <property type="evidence" value="ECO:0007669"/>
    <property type="project" value="InterPro"/>
</dbReference>
<dbReference type="Pfam" id="PF00392">
    <property type="entry name" value="GntR"/>
    <property type="match status" value="1"/>
</dbReference>
<dbReference type="InterPro" id="IPR036390">
    <property type="entry name" value="WH_DNA-bd_sf"/>
</dbReference>
<reference evidence="5 6" key="1">
    <citation type="submission" date="2019-12" db="EMBL/GenBank/DDBJ databases">
        <authorList>
            <person name="Reyes-Prieto M."/>
        </authorList>
    </citation>
    <scope>NUCLEOTIDE SEQUENCE [LARGE SCALE GENOMIC DNA]</scope>
    <source>
        <strain evidence="5">HF14-78462</strain>
    </source>
</reference>
<organism evidence="5 6">
    <name type="scientific">Starkeya nomas</name>
    <dbReference type="NCBI Taxonomy" id="2666134"/>
    <lineage>
        <taxon>Bacteria</taxon>
        <taxon>Pseudomonadati</taxon>
        <taxon>Pseudomonadota</taxon>
        <taxon>Alphaproteobacteria</taxon>
        <taxon>Hyphomicrobiales</taxon>
        <taxon>Xanthobacteraceae</taxon>
        <taxon>Starkeya</taxon>
    </lineage>
</organism>
<dbReference type="Gene3D" id="1.10.10.10">
    <property type="entry name" value="Winged helix-like DNA-binding domain superfamily/Winged helix DNA-binding domain"/>
    <property type="match status" value="1"/>
</dbReference>
<dbReference type="PRINTS" id="PR00035">
    <property type="entry name" value="HTHGNTR"/>
</dbReference>
<dbReference type="PANTHER" id="PTHR43537:SF49">
    <property type="entry name" value="TRANSCRIPTIONAL REGULATORY PROTEIN"/>
    <property type="match status" value="1"/>
</dbReference>
<keyword evidence="2" id="KW-0238">DNA-binding</keyword>
<dbReference type="InterPro" id="IPR000524">
    <property type="entry name" value="Tscrpt_reg_HTH_GntR"/>
</dbReference>
<dbReference type="InterPro" id="IPR011711">
    <property type="entry name" value="GntR_C"/>
</dbReference>
<feature type="domain" description="HTH gntR-type" evidence="4">
    <location>
        <begin position="12"/>
        <end position="79"/>
    </location>
</feature>
<sequence length="226" mass="25226">MTSLVADRDTGTRHADRLRQALEADIVTGVFKPGERLDEQRLADRFGVSRTPLREALAQLAANGLVTLQPRRGAFVVSLTFQEIVERFEMMAALEGMCGALAARRLDEADRAALVASLEECRHEAAEGDSDSYYHANEAFHQIIYRAARNAFLAEQTRQLQTRLQPYRRLQLRAGRRVATSFAEHERIVAAILAGDAGTAERELREHVLIQGDRLRDFFASLAHAG</sequence>
<dbReference type="SUPFAM" id="SSF46785">
    <property type="entry name" value="Winged helix' DNA-binding domain"/>
    <property type="match status" value="1"/>
</dbReference>
<dbReference type="SMART" id="SM00345">
    <property type="entry name" value="HTH_GNTR"/>
    <property type="match status" value="1"/>
</dbReference>
<dbReference type="AlphaFoldDB" id="A0A5S9P9W3"/>
<dbReference type="Proteomes" id="UP000433050">
    <property type="component" value="Unassembled WGS sequence"/>
</dbReference>
<proteinExistence type="predicted"/>
<dbReference type="Gene3D" id="1.20.120.530">
    <property type="entry name" value="GntR ligand-binding domain-like"/>
    <property type="match status" value="1"/>
</dbReference>
<dbReference type="PROSITE" id="PS50949">
    <property type="entry name" value="HTH_GNTR"/>
    <property type="match status" value="1"/>
</dbReference>
<dbReference type="InterPro" id="IPR008920">
    <property type="entry name" value="TF_FadR/GntR_C"/>
</dbReference>
<keyword evidence="6" id="KW-1185">Reference proteome</keyword>
<dbReference type="PANTHER" id="PTHR43537">
    <property type="entry name" value="TRANSCRIPTIONAL REGULATOR, GNTR FAMILY"/>
    <property type="match status" value="1"/>
</dbReference>
<accession>A0A5S9P9W3</accession>
<protein>
    <submittedName>
        <fullName evidence="5">HTH-type transcriptional repressor RspR</fullName>
    </submittedName>
</protein>
<evidence type="ECO:0000256" key="3">
    <source>
        <dbReference type="ARBA" id="ARBA00023163"/>
    </source>
</evidence>
<evidence type="ECO:0000313" key="6">
    <source>
        <dbReference type="Proteomes" id="UP000433050"/>
    </source>
</evidence>
<evidence type="ECO:0000313" key="5">
    <source>
        <dbReference type="EMBL" id="CAA0100401.1"/>
    </source>
</evidence>
<keyword evidence="3" id="KW-0804">Transcription</keyword>
<evidence type="ECO:0000259" key="4">
    <source>
        <dbReference type="PROSITE" id="PS50949"/>
    </source>
</evidence>
<dbReference type="SUPFAM" id="SSF48008">
    <property type="entry name" value="GntR ligand-binding domain-like"/>
    <property type="match status" value="1"/>
</dbReference>
<dbReference type="Pfam" id="PF07729">
    <property type="entry name" value="FCD"/>
    <property type="match status" value="1"/>
</dbReference>
<dbReference type="EMBL" id="CACSAS010000001">
    <property type="protein sequence ID" value="CAA0100401.1"/>
    <property type="molecule type" value="Genomic_DNA"/>
</dbReference>
<dbReference type="RefSeq" id="WP_244616760.1">
    <property type="nucleotide sequence ID" value="NZ_CACSAS010000001.1"/>
</dbReference>
<name>A0A5S9P9W3_9HYPH</name>
<keyword evidence="1" id="KW-0805">Transcription regulation</keyword>
<evidence type="ECO:0000256" key="1">
    <source>
        <dbReference type="ARBA" id="ARBA00023015"/>
    </source>
</evidence>